<evidence type="ECO:0000256" key="1">
    <source>
        <dbReference type="SAM" id="MobiDB-lite"/>
    </source>
</evidence>
<feature type="compositionally biased region" description="Polar residues" evidence="1">
    <location>
        <begin position="36"/>
        <end position="61"/>
    </location>
</feature>
<comment type="caution">
    <text evidence="2">The sequence shown here is derived from an EMBL/GenBank/DDBJ whole genome shotgun (WGS) entry which is preliminary data.</text>
</comment>
<evidence type="ECO:0000313" key="2">
    <source>
        <dbReference type="EMBL" id="KAL3091305.1"/>
    </source>
</evidence>
<accession>A0ABD2JL01</accession>
<reference evidence="2 3" key="1">
    <citation type="submission" date="2024-10" db="EMBL/GenBank/DDBJ databases">
        <authorList>
            <person name="Kim D."/>
        </authorList>
    </citation>
    <scope>NUCLEOTIDE SEQUENCE [LARGE SCALE GENOMIC DNA]</scope>
    <source>
        <strain evidence="2">BH-2024</strain>
    </source>
</reference>
<dbReference type="Proteomes" id="UP001620626">
    <property type="component" value="Unassembled WGS sequence"/>
</dbReference>
<proteinExistence type="predicted"/>
<feature type="region of interest" description="Disordered" evidence="1">
    <location>
        <begin position="1"/>
        <end position="61"/>
    </location>
</feature>
<keyword evidence="3" id="KW-1185">Reference proteome</keyword>
<organism evidence="2 3">
    <name type="scientific">Heterodera trifolii</name>
    <dbReference type="NCBI Taxonomy" id="157864"/>
    <lineage>
        <taxon>Eukaryota</taxon>
        <taxon>Metazoa</taxon>
        <taxon>Ecdysozoa</taxon>
        <taxon>Nematoda</taxon>
        <taxon>Chromadorea</taxon>
        <taxon>Rhabditida</taxon>
        <taxon>Tylenchina</taxon>
        <taxon>Tylenchomorpha</taxon>
        <taxon>Tylenchoidea</taxon>
        <taxon>Heteroderidae</taxon>
        <taxon>Heteroderinae</taxon>
        <taxon>Heterodera</taxon>
    </lineage>
</organism>
<protein>
    <submittedName>
        <fullName evidence="2">Uncharacterized protein</fullName>
    </submittedName>
</protein>
<name>A0ABD2JL01_9BILA</name>
<dbReference type="EMBL" id="JBICBT010000944">
    <property type="protein sequence ID" value="KAL3091305.1"/>
    <property type="molecule type" value="Genomic_DNA"/>
</dbReference>
<dbReference type="AlphaFoldDB" id="A0ABD2JL01"/>
<sequence length="921" mass="102219">MLLLNDDKLCAGMDTKRKTTGTAPPPTHLREMPMPSSEQQMASSASGTSSVTDETVGQQGQMPWHQMPEAEFGQMPTDDYPFYQNWEQSFVLPNVEQEFEGLDHFYQNDFQMPVDKEWHQSEREQPIDNNEPSLDAWQRQNGEEHEEVNQSDQKAQPLQMAKGMGKFDVVSPKLDNQLSPTWADLIAIFGSPRPPALTGQNISVSNKEIGIMEHPETSTSNLNLPKYQPEFGLDAQVANQSPTQLSPKWAALIASLGSPRPQAGSDQNMPDKSANYLETEQPKVEANTLDLLSPDSWALLIRNFEQLSPLTPPAAKIVPSNDQKQKEPVVIIIDDDKDDVNDNSHQKRTNRGMAVATNKGKKPAESPFIGRSDAIVPSSKLTPIVPSSQLTPIVPSPHFHFAAGIGVSPAKLDLSPLPRTLPPVSTLKGISPRTAAAFPIARKRRPPLPPIRVPSQTNQSHGQSIAAPLNFREGKVLARKKAAKFELGQSSTQSAGQQQQKMVAADVGHGEHMQQKGQVQHGIQGHQVIQGQGIYNNVAVADFLLYCVRHIVLMSLRSLQIASPDSFFDGTIQQIRNGHPLEMALGPTKMALAQKLSQMNAMEVAKGIKMHLLNDGEIKNHKIFVEIIDQTMANCVAVFGKTALTNGDNVNVNASSNDGDDISPSVVLFFFSRLFRKLAGFLNAPFMEKTEFNAELKGTIRVAMFILIREIRTLFVSQFEASFKFIVHKGQKIQQAMELNKLDAFETAIERFSLAHLAICSTISVFTDKKICQMDLKMFLILLAKFLHRNFACLLLSKENISNFVQMITHYMTIEFGSRYVANLIVNLFTIVRQFLPKNAKDSLANNQFMAHGWDEMGHFLSTAGKQLSELVEHLDNWKAAESAKLGENDSKIEAEQSAKKDFWHKNCANFASSSGTKQQN</sequence>
<gene>
    <name evidence="2" type="ORF">niasHT_027119</name>
</gene>
<evidence type="ECO:0000313" key="3">
    <source>
        <dbReference type="Proteomes" id="UP001620626"/>
    </source>
</evidence>
<feature type="compositionally biased region" description="Basic and acidic residues" evidence="1">
    <location>
        <begin position="1"/>
        <end position="17"/>
    </location>
</feature>